<protein>
    <submittedName>
        <fullName evidence="2">ABC transporter permease subunit</fullName>
    </submittedName>
</protein>
<feature type="transmembrane region" description="Helical" evidence="1">
    <location>
        <begin position="159"/>
        <end position="179"/>
    </location>
</feature>
<dbReference type="Pfam" id="PF12679">
    <property type="entry name" value="ABC2_membrane_2"/>
    <property type="match status" value="1"/>
</dbReference>
<comment type="caution">
    <text evidence="2">The sequence shown here is derived from an EMBL/GenBank/DDBJ whole genome shotgun (WGS) entry which is preliminary data.</text>
</comment>
<dbReference type="PANTHER" id="PTHR37305">
    <property type="entry name" value="INTEGRAL MEMBRANE PROTEIN-RELATED"/>
    <property type="match status" value="1"/>
</dbReference>
<sequence>MKQLMAFMKKEFLEQLRTGRVILLLILFCLFGILNPATAKMMPWLLNLMSEQLAESGMIINNIHVDAMTSWTQFFKNMPILLIVFIVMFSGILTSEYQNGTLINVITKGLKRWKILASKMAVMVLLWTVGYLISFGITYSYNAYFWDNSIVKNLIFSVFGYYLVGIWLISVILLSSAVLKSSAGVILSVGTAFLISYLLGFISVLHKYVPTFLLNANELLKGVIDSRECVISVGITCLLLILNVILFIFIFNKRMI</sequence>
<dbReference type="PANTHER" id="PTHR37305:SF1">
    <property type="entry name" value="MEMBRANE PROTEIN"/>
    <property type="match status" value="1"/>
</dbReference>
<gene>
    <name evidence="2" type="ORF">QQA45_06055</name>
</gene>
<keyword evidence="3" id="KW-1185">Reference proteome</keyword>
<feature type="transmembrane region" description="Helical" evidence="1">
    <location>
        <begin position="229"/>
        <end position="251"/>
    </location>
</feature>
<keyword evidence="1" id="KW-0812">Transmembrane</keyword>
<evidence type="ECO:0000313" key="3">
    <source>
        <dbReference type="Proteomes" id="UP001225134"/>
    </source>
</evidence>
<keyword evidence="1" id="KW-1133">Transmembrane helix</keyword>
<reference evidence="2 3" key="1">
    <citation type="submission" date="2023-06" db="EMBL/GenBank/DDBJ databases">
        <title>Antibody response to the Sneathia vaginalis cytopathogenic toxin A during pregnancy.</title>
        <authorList>
            <person name="Mccoy Z.T."/>
            <person name="Serrano M.G."/>
            <person name="Spaine K."/>
            <person name="Edwards D.J."/>
            <person name="Buck G.A."/>
            <person name="Jefferson K."/>
        </authorList>
    </citation>
    <scope>NUCLEOTIDE SEQUENCE [LARGE SCALE GENOMIC DNA]</scope>
    <source>
        <strain evidence="2 3">CCUG 42621</strain>
    </source>
</reference>
<dbReference type="Proteomes" id="UP001225134">
    <property type="component" value="Unassembled WGS sequence"/>
</dbReference>
<evidence type="ECO:0000313" key="2">
    <source>
        <dbReference type="EMBL" id="MDK9581056.1"/>
    </source>
</evidence>
<proteinExistence type="predicted"/>
<dbReference type="EMBL" id="JASSPP010000010">
    <property type="protein sequence ID" value="MDK9581056.1"/>
    <property type="molecule type" value="Genomic_DNA"/>
</dbReference>
<organism evidence="2 3">
    <name type="scientific">Sneathia sanguinegens</name>
    <dbReference type="NCBI Taxonomy" id="40543"/>
    <lineage>
        <taxon>Bacteria</taxon>
        <taxon>Fusobacteriati</taxon>
        <taxon>Fusobacteriota</taxon>
        <taxon>Fusobacteriia</taxon>
        <taxon>Fusobacteriales</taxon>
        <taxon>Leptotrichiaceae</taxon>
        <taxon>Sneathia</taxon>
    </lineage>
</organism>
<dbReference type="RefSeq" id="WP_285153288.1">
    <property type="nucleotide sequence ID" value="NZ_JASSPP010000010.1"/>
</dbReference>
<feature type="transmembrane region" description="Helical" evidence="1">
    <location>
        <begin position="186"/>
        <end position="209"/>
    </location>
</feature>
<evidence type="ECO:0000256" key="1">
    <source>
        <dbReference type="SAM" id="Phobius"/>
    </source>
</evidence>
<accession>A0ABT7HKJ4</accession>
<keyword evidence="1" id="KW-0472">Membrane</keyword>
<feature type="transmembrane region" description="Helical" evidence="1">
    <location>
        <begin position="116"/>
        <end position="139"/>
    </location>
</feature>
<feature type="transmembrane region" description="Helical" evidence="1">
    <location>
        <begin position="78"/>
        <end position="95"/>
    </location>
</feature>
<name>A0ABT7HKJ4_9FUSO</name>